<reference evidence="1" key="1">
    <citation type="submission" date="2019-10" db="EMBL/GenBank/DDBJ databases">
        <authorList>
            <consortium name="DOE Joint Genome Institute"/>
            <person name="Kuo A."/>
            <person name="Miyauchi S."/>
            <person name="Kiss E."/>
            <person name="Drula E."/>
            <person name="Kohler A."/>
            <person name="Sanchez-Garcia M."/>
            <person name="Andreopoulos B."/>
            <person name="Barry K.W."/>
            <person name="Bonito G."/>
            <person name="Buee M."/>
            <person name="Carver A."/>
            <person name="Chen C."/>
            <person name="Cichocki N."/>
            <person name="Clum A."/>
            <person name="Culley D."/>
            <person name="Crous P.W."/>
            <person name="Fauchery L."/>
            <person name="Girlanda M."/>
            <person name="Hayes R."/>
            <person name="Keri Z."/>
            <person name="Labutti K."/>
            <person name="Lipzen A."/>
            <person name="Lombard V."/>
            <person name="Magnuson J."/>
            <person name="Maillard F."/>
            <person name="Morin E."/>
            <person name="Murat C."/>
            <person name="Nolan M."/>
            <person name="Ohm R."/>
            <person name="Pangilinan J."/>
            <person name="Pereira M."/>
            <person name="Perotto S."/>
            <person name="Peter M."/>
            <person name="Riley R."/>
            <person name="Sitrit Y."/>
            <person name="Stielow B."/>
            <person name="Szollosi G."/>
            <person name="Zifcakova L."/>
            <person name="Stursova M."/>
            <person name="Spatafora J.W."/>
            <person name="Tedersoo L."/>
            <person name="Vaario L.-M."/>
            <person name="Yamada A."/>
            <person name="Yan M."/>
            <person name="Wang P."/>
            <person name="Xu J."/>
            <person name="Bruns T."/>
            <person name="Baldrian P."/>
            <person name="Vilgalys R."/>
            <person name="Henrissat B."/>
            <person name="Grigoriev I.V."/>
            <person name="Hibbett D."/>
            <person name="Nagy L.G."/>
            <person name="Martin F.M."/>
        </authorList>
    </citation>
    <scope>NUCLEOTIDE SEQUENCE</scope>
    <source>
        <strain evidence="1">P2</strain>
    </source>
</reference>
<comment type="caution">
    <text evidence="1">The sequence shown here is derived from an EMBL/GenBank/DDBJ whole genome shotgun (WGS) entry which is preliminary data.</text>
</comment>
<dbReference type="Proteomes" id="UP000886501">
    <property type="component" value="Unassembled WGS sequence"/>
</dbReference>
<gene>
    <name evidence="1" type="ORF">BDM02DRAFT_3130507</name>
</gene>
<proteinExistence type="predicted"/>
<reference evidence="1" key="2">
    <citation type="journal article" date="2020" name="Nat. Commun.">
        <title>Large-scale genome sequencing of mycorrhizal fungi provides insights into the early evolution of symbiotic traits.</title>
        <authorList>
            <person name="Miyauchi S."/>
            <person name="Kiss E."/>
            <person name="Kuo A."/>
            <person name="Drula E."/>
            <person name="Kohler A."/>
            <person name="Sanchez-Garcia M."/>
            <person name="Morin E."/>
            <person name="Andreopoulos B."/>
            <person name="Barry K.W."/>
            <person name="Bonito G."/>
            <person name="Buee M."/>
            <person name="Carver A."/>
            <person name="Chen C."/>
            <person name="Cichocki N."/>
            <person name="Clum A."/>
            <person name="Culley D."/>
            <person name="Crous P.W."/>
            <person name="Fauchery L."/>
            <person name="Girlanda M."/>
            <person name="Hayes R.D."/>
            <person name="Keri Z."/>
            <person name="LaButti K."/>
            <person name="Lipzen A."/>
            <person name="Lombard V."/>
            <person name="Magnuson J."/>
            <person name="Maillard F."/>
            <person name="Murat C."/>
            <person name="Nolan M."/>
            <person name="Ohm R.A."/>
            <person name="Pangilinan J."/>
            <person name="Pereira M.F."/>
            <person name="Perotto S."/>
            <person name="Peter M."/>
            <person name="Pfister S."/>
            <person name="Riley R."/>
            <person name="Sitrit Y."/>
            <person name="Stielow J.B."/>
            <person name="Szollosi G."/>
            <person name="Zifcakova L."/>
            <person name="Stursova M."/>
            <person name="Spatafora J.W."/>
            <person name="Tedersoo L."/>
            <person name="Vaario L.M."/>
            <person name="Yamada A."/>
            <person name="Yan M."/>
            <person name="Wang P."/>
            <person name="Xu J."/>
            <person name="Bruns T."/>
            <person name="Baldrian P."/>
            <person name="Vilgalys R."/>
            <person name="Dunand C."/>
            <person name="Henrissat B."/>
            <person name="Grigoriev I.V."/>
            <person name="Hibbett D."/>
            <person name="Nagy L.G."/>
            <person name="Martin F.M."/>
        </authorList>
    </citation>
    <scope>NUCLEOTIDE SEQUENCE</scope>
    <source>
        <strain evidence="1">P2</strain>
    </source>
</reference>
<sequence>MNVVFSSHDPLNTTVIDLETDETLFTVYTEPKFMGGQTTVRKPSKIQRASSSSSSNTSEEASGGCVAQIDWHKTRPSVVRIGRRVMPLNMFLHSGHIGGVFGLSRTFIGPNEGQYVWKSKNNRLELYDKGEDRVVAESGSQELSLAVHEPALAFLEHVVLTFLVIRKQRRTSFKMSQSFTSDSSKSPSLYYIESRNVSSMLFFRLREPKGSGSAGYDGKLEYNIQYLVSLPSSSSSCSALSSPLRPRRCWGTHLTLTPLSWQTRVNHVPSNSSAGPYSFKRHLPDPPALITDHLFPPQRGLRADVFMHRFRKKSETRRSEASRPIDSDHPEPLPVLPPAGDFRTSLILPDLTRRFTLLRSEDGEPVGLEHLKARFAEQRARGTLNQVSQEEESMILEALGRMHVRTAAAEQQDDLLSDSGISPRQSSTNSFDTSTSSLMGNVIGNVSPSPKNTKRGQKRYSNNLFGSGKFRDDIYIRTIRGSGRSALSNTGSDASAISRTLRTKSNFLRPGSPEEADSSGVSAPSSPNVFTDRESLSTSQSAFLDSSFTTSTEIRLSHTFHPDAFKRASLALEEVIREIEEEAEESGADDDIVLLRSPAADQRQKAVNDGDHSEREDGEEVFTVTALSHDDHVMDQPSTQSPALMHEASKRMSPTPRIPGYIPGMQRPMTPHDTPEPEEQLSVTPRARSPRLPLNGSYNSTMNATDSSLARRDSNASTAKQPSRTGTPLSTSPGGFLSRSLNGRYTPTEERQGSDPFDSDRNSSKRRPASPLSTTSFQWMTVLPNESPSTSSRPNTPSSAAMLLSQRLQQQSVNSTSPFRPTHVRHGSGHSRNGSISSLSEMLHNPNFNSNPTTTTTTLTKPDVNKTITRNTRSPALPDSPYIESGRSSAQGYSPGDKERAGDHERAPSVISGMDLGSPFSFSRMLRSPTPNGNIPPTTTTTGTGSHQESVGKRAKSPSFSIDQPNITSTSTATTKMGKHQKHESGSSFVLSLGPSTQPLVLTPFLNSSRSSFGSEGSSYHSMDEENGKKDRVKVLFAKIEGELPEWHDFTGVSIDTLRVPGGLEGVSFRSLVKEEELVKQLSGLSRDDFVAVQERLLDAAQSRVDRGDRDKAGSVMKKRRPSTSQSFYTNGATTNGRVGSPSPAHTRSASPSAANVLSSVSASASTTTTTTITTVMETKVQPGQIQTQNAKANALLNSVIDAIESPRIGPSLLTPQSSMQSQDQDTPESPLISEYLDSPTRRNRDLADALFGPKDSADGPATTVVHIPSTSPLNISRSVSNEGTLTSNASTPHLPRTPEMPGARLFMGQLSSPNLTIPDDDELAKQVLAKVEAATMALRKSPSNPKFPDGLGPPIPPAAKRKVDRDRISSPKLLSASMSVDTIALRPTTPINPPNSGSGSNSSGTLKLGQRLRKLRGTLKVKPLVTGEDIFSSPGDVTPSKSLSPATSPNLLHRPLVHPGDVSISSTEHSGSFSVVSATMATMDSQVSPVPTPSSSGPGFKGFMARFRKNKDKGGDSNFTTKNANGLMLSPGSPGTNTSSLHIPPNYSPLQSQSAPPTRLSFSGRRSNSTKVKKRSDDLNHTLATMSANKATASEQEMDEEDEDRMALRQLWDAASQLKLDPAALNNLVARSPSNVSKSSTWSKSMTRTSLVPSRKSKPIDTLQEEGPPSSRPSFSEGRSSLEGLQRVSSKVAGPVIRKLSIKKRSNSIRRKDETPTQQTGSTGLRPRKPKQDAPQPQTRGYQPPPQPEEKPNSRNTIVRRTIIVPSETKGLPSEIQNLLRKGSTKRRRSASAASTHSIQDRVPTPPPPKNGPGVSGKRFSTDVSVNPMPSTSSSHNNLEVPGAHDKVNSAYDSLYEMYAEDSRAPSVSHQRDDVDGAYPLESGPAIEVIELANGETIWSIVNGLRGDDSESFYGDRASFASEYSLRDGPNDGVQLHFKEHGRSGSKGSTSSFMSSKKQGVVNRPETKVFFSSPAQIGRLIETLSKGTDSGSFNVLPHRPHSHATSQSVGSSSEVQWTVEERLEQLLDSELVHSLLRISSSSLSLTPSYYLSRDRKEEIAEGMEPRRQKEEETKGDEGFEEKVFVIEEIGHECVGWSYWGVLNVTSRDSIRTRADDGKRDGERERGSDEMRKKRTCIIRKGIVNASSPFKLSTVGSQEDSRAV</sequence>
<organism evidence="1 2">
    <name type="scientific">Thelephora ganbajun</name>
    <name type="common">Ganba fungus</name>
    <dbReference type="NCBI Taxonomy" id="370292"/>
    <lineage>
        <taxon>Eukaryota</taxon>
        <taxon>Fungi</taxon>
        <taxon>Dikarya</taxon>
        <taxon>Basidiomycota</taxon>
        <taxon>Agaricomycotina</taxon>
        <taxon>Agaricomycetes</taxon>
        <taxon>Thelephorales</taxon>
        <taxon>Thelephoraceae</taxon>
        <taxon>Thelephora</taxon>
    </lineage>
</organism>
<evidence type="ECO:0000313" key="2">
    <source>
        <dbReference type="Proteomes" id="UP000886501"/>
    </source>
</evidence>
<accession>A0ACB6Z9G3</accession>
<name>A0ACB6Z9G3_THEGA</name>
<keyword evidence="2" id="KW-1185">Reference proteome</keyword>
<dbReference type="EMBL" id="MU118063">
    <property type="protein sequence ID" value="KAF9646271.1"/>
    <property type="molecule type" value="Genomic_DNA"/>
</dbReference>
<evidence type="ECO:0000313" key="1">
    <source>
        <dbReference type="EMBL" id="KAF9646271.1"/>
    </source>
</evidence>
<protein>
    <submittedName>
        <fullName evidence="1">Uncharacterized protein</fullName>
    </submittedName>
</protein>